<comment type="caution">
    <text evidence="3">The sequence shown here is derived from an EMBL/GenBank/DDBJ whole genome shotgun (WGS) entry which is preliminary data.</text>
</comment>
<evidence type="ECO:0000259" key="2">
    <source>
        <dbReference type="Pfam" id="PF16012"/>
    </source>
</evidence>
<feature type="region of interest" description="Disordered" evidence="1">
    <location>
        <begin position="173"/>
        <end position="250"/>
    </location>
</feature>
<feature type="compositionally biased region" description="Basic and acidic residues" evidence="1">
    <location>
        <begin position="175"/>
        <end position="197"/>
    </location>
</feature>
<evidence type="ECO:0000313" key="4">
    <source>
        <dbReference type="Proteomes" id="UP001458880"/>
    </source>
</evidence>
<keyword evidence="4" id="KW-1185">Reference proteome</keyword>
<dbReference type="EMBL" id="JASPKY010000343">
    <property type="protein sequence ID" value="KAK9707736.1"/>
    <property type="molecule type" value="Genomic_DNA"/>
</dbReference>
<name>A0AAW1JUB1_POPJA</name>
<dbReference type="Pfam" id="PF16012">
    <property type="entry name" value="DUF4780"/>
    <property type="match status" value="1"/>
</dbReference>
<protein>
    <recommendedName>
        <fullName evidence="2">DUF4780 domain-containing protein</fullName>
    </recommendedName>
</protein>
<evidence type="ECO:0000256" key="1">
    <source>
        <dbReference type="SAM" id="MobiDB-lite"/>
    </source>
</evidence>
<dbReference type="InterPro" id="IPR031961">
    <property type="entry name" value="DUF4780"/>
</dbReference>
<organism evidence="3 4">
    <name type="scientific">Popillia japonica</name>
    <name type="common">Japanese beetle</name>
    <dbReference type="NCBI Taxonomy" id="7064"/>
    <lineage>
        <taxon>Eukaryota</taxon>
        <taxon>Metazoa</taxon>
        <taxon>Ecdysozoa</taxon>
        <taxon>Arthropoda</taxon>
        <taxon>Hexapoda</taxon>
        <taxon>Insecta</taxon>
        <taxon>Pterygota</taxon>
        <taxon>Neoptera</taxon>
        <taxon>Endopterygota</taxon>
        <taxon>Coleoptera</taxon>
        <taxon>Polyphaga</taxon>
        <taxon>Scarabaeiformia</taxon>
        <taxon>Scarabaeidae</taxon>
        <taxon>Rutelinae</taxon>
        <taxon>Popillia</taxon>
    </lineage>
</organism>
<sequence length="276" mass="30617">MAVKRERIAILPKAYPETTLSADDQTAVEEAIVEEMFDGWEHKIQFAGIHFRPGLILVECETPHSAEWLRLKVPVLKNWKGAQLTTCKGEDIPKSHTATLFLLRSQGQTPEKLLALIEAQNEGLRTGVWNVLSLKDEGKGQLLRVGIDDASYQTIKSKGYTIHYRFGSVPLHGLRKQEKEKSEDPTPSTSKEEKPGSDAESTSSLCISDLYRGESASETMEVEELGEDTKEGDNTLTDEVEGNETLKKGTRPLSVRTTHLPKTKDAAGWKALTSAR</sequence>
<feature type="domain" description="DUF4780" evidence="2">
    <location>
        <begin position="7"/>
        <end position="171"/>
    </location>
</feature>
<gene>
    <name evidence="3" type="ORF">QE152_g27636</name>
</gene>
<accession>A0AAW1JUB1</accession>
<dbReference type="AlphaFoldDB" id="A0AAW1JUB1"/>
<dbReference type="Proteomes" id="UP001458880">
    <property type="component" value="Unassembled WGS sequence"/>
</dbReference>
<proteinExistence type="predicted"/>
<evidence type="ECO:0000313" key="3">
    <source>
        <dbReference type="EMBL" id="KAK9707736.1"/>
    </source>
</evidence>
<reference evidence="3 4" key="1">
    <citation type="journal article" date="2024" name="BMC Genomics">
        <title>De novo assembly and annotation of Popillia japonica's genome with initial clues to its potential as an invasive pest.</title>
        <authorList>
            <person name="Cucini C."/>
            <person name="Boschi S."/>
            <person name="Funari R."/>
            <person name="Cardaioli E."/>
            <person name="Iannotti N."/>
            <person name="Marturano G."/>
            <person name="Paoli F."/>
            <person name="Bruttini M."/>
            <person name="Carapelli A."/>
            <person name="Frati F."/>
            <person name="Nardi F."/>
        </authorList>
    </citation>
    <scope>NUCLEOTIDE SEQUENCE [LARGE SCALE GENOMIC DNA]</scope>
    <source>
        <strain evidence="3">DMR45628</strain>
    </source>
</reference>